<organism evidence="3 4">
    <name type="scientific">Candidatus Kaiserbacteria bacterium RIFCSPHIGHO2_01_FULL_53_29</name>
    <dbReference type="NCBI Taxonomy" id="1798480"/>
    <lineage>
        <taxon>Bacteria</taxon>
        <taxon>Candidatus Kaiseribacteriota</taxon>
    </lineage>
</organism>
<evidence type="ECO:0000256" key="1">
    <source>
        <dbReference type="SAM" id="Coils"/>
    </source>
</evidence>
<accession>A0A1F6CWV5</accession>
<dbReference type="EMBL" id="MFKT01000010">
    <property type="protein sequence ID" value="OGG53540.1"/>
    <property type="molecule type" value="Genomic_DNA"/>
</dbReference>
<gene>
    <name evidence="3" type="ORF">A2851_03810</name>
</gene>
<dbReference type="AlphaFoldDB" id="A0A1F6CWV5"/>
<evidence type="ECO:0000313" key="4">
    <source>
        <dbReference type="Proteomes" id="UP000176863"/>
    </source>
</evidence>
<protein>
    <recommendedName>
        <fullName evidence="5">Cell division protein FtsL</fullName>
    </recommendedName>
</protein>
<evidence type="ECO:0000256" key="2">
    <source>
        <dbReference type="SAM" id="Phobius"/>
    </source>
</evidence>
<dbReference type="Proteomes" id="UP000176863">
    <property type="component" value="Unassembled WGS sequence"/>
</dbReference>
<keyword evidence="2" id="KW-0472">Membrane</keyword>
<evidence type="ECO:0000313" key="3">
    <source>
        <dbReference type="EMBL" id="OGG53540.1"/>
    </source>
</evidence>
<reference evidence="3 4" key="1">
    <citation type="journal article" date="2016" name="Nat. Commun.">
        <title>Thousands of microbial genomes shed light on interconnected biogeochemical processes in an aquifer system.</title>
        <authorList>
            <person name="Anantharaman K."/>
            <person name="Brown C.T."/>
            <person name="Hug L.A."/>
            <person name="Sharon I."/>
            <person name="Castelle C.J."/>
            <person name="Probst A.J."/>
            <person name="Thomas B.C."/>
            <person name="Singh A."/>
            <person name="Wilkins M.J."/>
            <person name="Karaoz U."/>
            <person name="Brodie E.L."/>
            <person name="Williams K.H."/>
            <person name="Hubbard S.S."/>
            <person name="Banfield J.F."/>
        </authorList>
    </citation>
    <scope>NUCLEOTIDE SEQUENCE [LARGE SCALE GENOMIC DNA]</scope>
</reference>
<dbReference type="STRING" id="1798480.A2851_03810"/>
<evidence type="ECO:0008006" key="5">
    <source>
        <dbReference type="Google" id="ProtNLM"/>
    </source>
</evidence>
<keyword evidence="1" id="KW-0175">Coiled coil</keyword>
<keyword evidence="2" id="KW-1133">Transmembrane helix</keyword>
<feature type="transmembrane region" description="Helical" evidence="2">
    <location>
        <begin position="12"/>
        <end position="34"/>
    </location>
</feature>
<keyword evidence="2" id="KW-0812">Transmembrane</keyword>
<name>A0A1F6CWV5_9BACT</name>
<comment type="caution">
    <text evidence="3">The sequence shown here is derived from an EMBL/GenBank/DDBJ whole genome shotgun (WGS) entry which is preliminary data.</text>
</comment>
<feature type="coiled-coil region" evidence="1">
    <location>
        <begin position="47"/>
        <end position="74"/>
    </location>
</feature>
<proteinExistence type="predicted"/>
<sequence>MALRQRNDPVRLFGRRLVIVGLLILVVMAVFGVWNAYQKQHESAALRTEAEVQLADLSKRQAKLNSDVTNLQTDRGMEAALREQYALGAMGEGLIVIIDPPKPVPIQATSTIFEKIKQAFRWW</sequence>